<sequence>MKSTYKITTLGAAMAAVLLLGACSNETATGTTGQTNPPATGQSTAETGTETTTTDPTASTGTTDSSATTENEATGSTTEMGTDAESTSSASATRPEKETFELMTEGTLEKRTAKLQQGEGYSMYVFDAYTLDKQKSRLQLTAFPQYHVEITKLDSKANIDELRKQGKEALKKYGSAKEYSGDQLYEDPLVGAKLYLQVSSDKGTYDYVVWEAKDGSQYTFLMIMPQGEASETFRLPAVTSLSTIAADSAS</sequence>
<evidence type="ECO:0000256" key="2">
    <source>
        <dbReference type="SAM" id="SignalP"/>
    </source>
</evidence>
<dbReference type="PROSITE" id="PS51257">
    <property type="entry name" value="PROKAR_LIPOPROTEIN"/>
    <property type="match status" value="1"/>
</dbReference>
<keyword evidence="2" id="KW-0732">Signal</keyword>
<gene>
    <name evidence="3" type="ORF">JOC58_003942</name>
</gene>
<comment type="caution">
    <text evidence="3">The sequence shown here is derived from an EMBL/GenBank/DDBJ whole genome shotgun (WGS) entry which is preliminary data.</text>
</comment>
<dbReference type="Proteomes" id="UP001185028">
    <property type="component" value="Unassembled WGS sequence"/>
</dbReference>
<evidence type="ECO:0000313" key="3">
    <source>
        <dbReference type="EMBL" id="MDR6246023.1"/>
    </source>
</evidence>
<feature type="compositionally biased region" description="Polar residues" evidence="1">
    <location>
        <begin position="28"/>
        <end position="38"/>
    </location>
</feature>
<reference evidence="3 4" key="1">
    <citation type="submission" date="2023-07" db="EMBL/GenBank/DDBJ databases">
        <title>Genomic Encyclopedia of Type Strains, Phase IV (KMG-IV): sequencing the most valuable type-strain genomes for metagenomic binning, comparative biology and taxonomic classification.</title>
        <authorList>
            <person name="Goeker M."/>
        </authorList>
    </citation>
    <scope>NUCLEOTIDE SEQUENCE [LARGE SCALE GENOMIC DNA]</scope>
    <source>
        <strain evidence="3 4">DSM 22170</strain>
    </source>
</reference>
<organism evidence="3 4">
    <name type="scientific">Paenibacillus hunanensis</name>
    <dbReference type="NCBI Taxonomy" id="539262"/>
    <lineage>
        <taxon>Bacteria</taxon>
        <taxon>Bacillati</taxon>
        <taxon>Bacillota</taxon>
        <taxon>Bacilli</taxon>
        <taxon>Bacillales</taxon>
        <taxon>Paenibacillaceae</taxon>
        <taxon>Paenibacillus</taxon>
    </lineage>
</organism>
<protein>
    <recommendedName>
        <fullName evidence="5">Lipoprotein</fullName>
    </recommendedName>
</protein>
<feature type="region of interest" description="Disordered" evidence="1">
    <location>
        <begin position="28"/>
        <end position="99"/>
    </location>
</feature>
<name>A0ABU1J6B0_9BACL</name>
<feature type="compositionally biased region" description="Low complexity" evidence="1">
    <location>
        <begin position="39"/>
        <end position="70"/>
    </location>
</feature>
<keyword evidence="4" id="KW-1185">Reference proteome</keyword>
<accession>A0ABU1J6B0</accession>
<feature type="signal peptide" evidence="2">
    <location>
        <begin position="1"/>
        <end position="28"/>
    </location>
</feature>
<evidence type="ECO:0000313" key="4">
    <source>
        <dbReference type="Proteomes" id="UP001185028"/>
    </source>
</evidence>
<dbReference type="EMBL" id="JAVDQH010000021">
    <property type="protein sequence ID" value="MDR6246023.1"/>
    <property type="molecule type" value="Genomic_DNA"/>
</dbReference>
<proteinExistence type="predicted"/>
<dbReference type="RefSeq" id="WP_188775653.1">
    <property type="nucleotide sequence ID" value="NZ_BMMB01000005.1"/>
</dbReference>
<evidence type="ECO:0000256" key="1">
    <source>
        <dbReference type="SAM" id="MobiDB-lite"/>
    </source>
</evidence>
<feature type="chain" id="PRO_5045763357" description="Lipoprotein" evidence="2">
    <location>
        <begin position="29"/>
        <end position="250"/>
    </location>
</feature>
<evidence type="ECO:0008006" key="5">
    <source>
        <dbReference type="Google" id="ProtNLM"/>
    </source>
</evidence>
<feature type="compositionally biased region" description="Polar residues" evidence="1">
    <location>
        <begin position="71"/>
        <end position="80"/>
    </location>
</feature>